<accession>A0A9W6CDW3</accession>
<gene>
    <name evidence="1" type="ORF">Selli1_32500</name>
</gene>
<dbReference type="AlphaFoldDB" id="A0A9W6CDW3"/>
<organism evidence="1 2">
    <name type="scientific">Sellimonas catena</name>
    <dbReference type="NCBI Taxonomy" id="2994035"/>
    <lineage>
        <taxon>Bacteria</taxon>
        <taxon>Bacillati</taxon>
        <taxon>Bacillota</taxon>
        <taxon>Clostridia</taxon>
        <taxon>Lachnospirales</taxon>
        <taxon>Lachnospiraceae</taxon>
        <taxon>Sellimonas</taxon>
    </lineage>
</organism>
<protein>
    <submittedName>
        <fullName evidence="1">Uncharacterized protein</fullName>
    </submittedName>
</protein>
<evidence type="ECO:0000313" key="1">
    <source>
        <dbReference type="EMBL" id="GLG06076.1"/>
    </source>
</evidence>
<keyword evidence="2" id="KW-1185">Reference proteome</keyword>
<sequence length="212" mass="25085">MKIKKFMTPEMYVERVEGSEEWYLGVAFEEDVCDLFDAEMMEKEGKEFPGNCPYFFHYPDGAVYHPFPKKKHVYYENPVWDKDRFGILAVDFSLRKILIYTYIPGAKPEILQSLDLDEVEDCYNLKLEMTPWILGRQTHNEYEAIWPVKRKFPIGDNESMICRDGNVLFLSRWVEDPVYHEYVVTIDMETGEELCVEKGNLYLMPDGSLWNI</sequence>
<dbReference type="EMBL" id="BSBO01000046">
    <property type="protein sequence ID" value="GLG06076.1"/>
    <property type="molecule type" value="Genomic_DNA"/>
</dbReference>
<name>A0A9W6CDW3_9FIRM</name>
<proteinExistence type="predicted"/>
<comment type="caution">
    <text evidence="1">The sequence shown here is derived from an EMBL/GenBank/DDBJ whole genome shotgun (WGS) entry which is preliminary data.</text>
</comment>
<evidence type="ECO:0000313" key="2">
    <source>
        <dbReference type="Proteomes" id="UP001145145"/>
    </source>
</evidence>
<dbReference type="RefSeq" id="WP_281874063.1">
    <property type="nucleotide sequence ID" value="NZ_BSBO01000046.1"/>
</dbReference>
<reference evidence="1 2" key="1">
    <citation type="journal article" date="2023" name="Int. J. Syst. Evol. Microbiol.">
        <title>Sellimonas catena sp. nov., isolated from human faeces.</title>
        <authorList>
            <person name="Hisatomi A."/>
            <person name="Ohkuma M."/>
            <person name="Sakamoto M."/>
        </authorList>
    </citation>
    <scope>NUCLEOTIDE SEQUENCE [LARGE SCALE GENOMIC DNA]</scope>
    <source>
        <strain evidence="1 2">12EGH17</strain>
    </source>
</reference>
<dbReference type="Proteomes" id="UP001145145">
    <property type="component" value="Unassembled WGS sequence"/>
</dbReference>